<dbReference type="InterPro" id="IPR051089">
    <property type="entry name" value="prtT"/>
</dbReference>
<accession>A0A3A2ZGY7</accession>
<name>A0A3A2ZGY7_9EURO</name>
<evidence type="ECO:0000256" key="4">
    <source>
        <dbReference type="ARBA" id="ARBA00023125"/>
    </source>
</evidence>
<dbReference type="InterPro" id="IPR001138">
    <property type="entry name" value="Zn2Cys6_DnaBD"/>
</dbReference>
<keyword evidence="9" id="KW-1185">Reference proteome</keyword>
<gene>
    <name evidence="8" type="ORF">PHISCL_05304</name>
</gene>
<evidence type="ECO:0000256" key="6">
    <source>
        <dbReference type="ARBA" id="ARBA00023242"/>
    </source>
</evidence>
<evidence type="ECO:0000256" key="2">
    <source>
        <dbReference type="ARBA" id="ARBA00022833"/>
    </source>
</evidence>
<dbReference type="CDD" id="cd12148">
    <property type="entry name" value="fungal_TF_MHR"/>
    <property type="match status" value="1"/>
</dbReference>
<keyword evidence="2" id="KW-0862">Zinc</keyword>
<comment type="subcellular location">
    <subcellularLocation>
        <location evidence="1">Nucleus</location>
    </subcellularLocation>
</comment>
<feature type="region of interest" description="Disordered" evidence="7">
    <location>
        <begin position="214"/>
        <end position="233"/>
    </location>
</feature>
<dbReference type="InterPro" id="IPR036864">
    <property type="entry name" value="Zn2-C6_fun-type_DNA-bd_sf"/>
</dbReference>
<dbReference type="EMBL" id="MVGC01000172">
    <property type="protein sequence ID" value="RJE22362.1"/>
    <property type="molecule type" value="Genomic_DNA"/>
</dbReference>
<organism evidence="8 9">
    <name type="scientific">Aspergillus sclerotialis</name>
    <dbReference type="NCBI Taxonomy" id="2070753"/>
    <lineage>
        <taxon>Eukaryota</taxon>
        <taxon>Fungi</taxon>
        <taxon>Dikarya</taxon>
        <taxon>Ascomycota</taxon>
        <taxon>Pezizomycotina</taxon>
        <taxon>Eurotiomycetes</taxon>
        <taxon>Eurotiomycetidae</taxon>
        <taxon>Eurotiales</taxon>
        <taxon>Aspergillaceae</taxon>
        <taxon>Aspergillus</taxon>
        <taxon>Aspergillus subgen. Polypaecilum</taxon>
    </lineage>
</organism>
<comment type="caution">
    <text evidence="8">The sequence shown here is derived from an EMBL/GenBank/DDBJ whole genome shotgun (WGS) entry which is preliminary data.</text>
</comment>
<feature type="region of interest" description="Disordered" evidence="7">
    <location>
        <begin position="1"/>
        <end position="69"/>
    </location>
</feature>
<keyword evidence="3" id="KW-0805">Transcription regulation</keyword>
<dbReference type="OrthoDB" id="1925334at2759"/>
<dbReference type="Proteomes" id="UP000266188">
    <property type="component" value="Unassembled WGS sequence"/>
</dbReference>
<dbReference type="Gene3D" id="4.10.240.10">
    <property type="entry name" value="Zn(2)-C6 fungal-type DNA-binding domain"/>
    <property type="match status" value="1"/>
</dbReference>
<keyword evidence="6" id="KW-0539">Nucleus</keyword>
<evidence type="ECO:0000256" key="7">
    <source>
        <dbReference type="SAM" id="MobiDB-lite"/>
    </source>
</evidence>
<dbReference type="PANTHER" id="PTHR31845:SF17">
    <property type="entry name" value="ZN(II)2CYS6 TRANSCRIPTION FACTOR (EUROFUNG)"/>
    <property type="match status" value="1"/>
</dbReference>
<dbReference type="GO" id="GO:0005634">
    <property type="term" value="C:nucleus"/>
    <property type="evidence" value="ECO:0007669"/>
    <property type="project" value="UniProtKB-SubCell"/>
</dbReference>
<evidence type="ECO:0000313" key="9">
    <source>
        <dbReference type="Proteomes" id="UP000266188"/>
    </source>
</evidence>
<dbReference type="PANTHER" id="PTHR31845">
    <property type="entry name" value="FINGER DOMAIN PROTEIN, PUTATIVE-RELATED"/>
    <property type="match status" value="1"/>
</dbReference>
<evidence type="ECO:0000256" key="1">
    <source>
        <dbReference type="ARBA" id="ARBA00004123"/>
    </source>
</evidence>
<proteinExistence type="predicted"/>
<dbReference type="GO" id="GO:0000976">
    <property type="term" value="F:transcription cis-regulatory region binding"/>
    <property type="evidence" value="ECO:0007669"/>
    <property type="project" value="TreeGrafter"/>
</dbReference>
<keyword evidence="5" id="KW-0804">Transcription</keyword>
<reference evidence="9" key="1">
    <citation type="submission" date="2017-02" db="EMBL/GenBank/DDBJ databases">
        <authorList>
            <person name="Tafer H."/>
            <person name="Lopandic K."/>
        </authorList>
    </citation>
    <scope>NUCLEOTIDE SEQUENCE [LARGE SCALE GENOMIC DNA]</scope>
    <source>
        <strain evidence="9">CBS 366.77</strain>
    </source>
</reference>
<evidence type="ECO:0000256" key="3">
    <source>
        <dbReference type="ARBA" id="ARBA00023015"/>
    </source>
</evidence>
<dbReference type="GO" id="GO:0008270">
    <property type="term" value="F:zinc ion binding"/>
    <property type="evidence" value="ECO:0007669"/>
    <property type="project" value="InterPro"/>
</dbReference>
<keyword evidence="4" id="KW-0238">DNA-binding</keyword>
<dbReference type="AlphaFoldDB" id="A0A3A2ZGY7"/>
<evidence type="ECO:0000256" key="5">
    <source>
        <dbReference type="ARBA" id="ARBA00023163"/>
    </source>
</evidence>
<dbReference type="GO" id="GO:0000981">
    <property type="term" value="F:DNA-binding transcription factor activity, RNA polymerase II-specific"/>
    <property type="evidence" value="ECO:0007669"/>
    <property type="project" value="InterPro"/>
</dbReference>
<feature type="compositionally biased region" description="Polar residues" evidence="7">
    <location>
        <begin position="215"/>
        <end position="226"/>
    </location>
</feature>
<dbReference type="CDD" id="cd00067">
    <property type="entry name" value="GAL4"/>
    <property type="match status" value="1"/>
</dbReference>
<protein>
    <submittedName>
        <fullName evidence="8">Transcription factor</fullName>
    </submittedName>
</protein>
<sequence length="702" mass="78364">MTKRKSSGSERETINQQESRIYHPTDNDGLQPNSQEHPYMVSRSEVPSEITGLNRSESGAPAKRARQSDGSVVEVLSGITRSLHVRPAEKIRCDMPDDGPPCVRCRRRDLSCVLSRNLQSLLEDIKNTELIQSDVRNMHEALTAVCQQLELERPKPLVSMAGSGQGAGRNNPEPVVQGTGDDNMDENCEISPPQSPNAVQAPIDTFLDIAKLGNHKSTGTGHNRNTSRSESKDDLVSKGIITIEVAERLVENYFSRLDHYLYGIGGPPQPASKLRITSPILFGAICTVSALHDPHGSKLYVSCNRALRSLVSKSLFEKRDVEYIRALCISSFWLTDASRIFSSDAIRRAGDMRLHRSFEYLMGLRSTSIGSPSSLSTPTELADRVQLWYLLFICDQHLSILHNRDSLVRSDNEIAVSWESYLHRAEATESDVRILSQVSLLLIMGQVRDVLGSNNDMPLPHALCSQIMSFSRQLDKWFNRFSALFTTNAYIGEFPRRGLQLHYQFGKLYLGHQVFKGLHGQAIPAHLLTAAGMAHEAATAIFEKFLIEPELQQDLVGMPHYFHIMIAFAGHFLLEIWRNYHQQLSFKLENEFTLMDTVLTLFRNTPCIPQHPVSRMTGGLTRKMLDCAESLGMQNAINKGPGLSMPCSTGMSQNSQTVNIQAACQPPLGMVTEDLMQLPPEELFLSDLGEFNFPDLASHFTT</sequence>
<evidence type="ECO:0000313" key="8">
    <source>
        <dbReference type="EMBL" id="RJE22362.1"/>
    </source>
</evidence>